<evidence type="ECO:0000259" key="9">
    <source>
        <dbReference type="Pfam" id="PF01048"/>
    </source>
</evidence>
<evidence type="ECO:0000256" key="6">
    <source>
        <dbReference type="ARBA" id="ARBA00022679"/>
    </source>
</evidence>
<dbReference type="UniPathway" id="UPA00606"/>
<dbReference type="Pfam" id="PF01048">
    <property type="entry name" value="PNP_UDP_1"/>
    <property type="match status" value="1"/>
</dbReference>
<name>A0A0S2I0B5_9BACT</name>
<evidence type="ECO:0000256" key="4">
    <source>
        <dbReference type="ARBA" id="ARBA00022553"/>
    </source>
</evidence>
<dbReference type="KEGG" id="blq:L21SP5_01794"/>
<evidence type="ECO:0000313" key="11">
    <source>
        <dbReference type="Proteomes" id="UP000064893"/>
    </source>
</evidence>
<keyword evidence="4" id="KW-0597">Phosphoprotein</keyword>
<reference evidence="10 11" key="1">
    <citation type="submission" date="2015-11" db="EMBL/GenBank/DDBJ databases">
        <title>Description and complete genome sequence of a novel strain predominating in hypersaline microbial mats and representing a new family of the Bacteriodetes phylum.</title>
        <authorList>
            <person name="Spring S."/>
            <person name="Bunk B."/>
            <person name="Sproer C."/>
            <person name="Klenk H.-P."/>
        </authorList>
    </citation>
    <scope>NUCLEOTIDE SEQUENCE [LARGE SCALE GENOMIC DNA]</scope>
    <source>
        <strain evidence="10 11">L21-Spi-D4</strain>
    </source>
</reference>
<organism evidence="10 11">
    <name type="scientific">Salinivirga cyanobacteriivorans</name>
    <dbReference type="NCBI Taxonomy" id="1307839"/>
    <lineage>
        <taxon>Bacteria</taxon>
        <taxon>Pseudomonadati</taxon>
        <taxon>Bacteroidota</taxon>
        <taxon>Bacteroidia</taxon>
        <taxon>Bacteroidales</taxon>
        <taxon>Salinivirgaceae</taxon>
        <taxon>Salinivirga</taxon>
    </lineage>
</organism>
<evidence type="ECO:0000256" key="2">
    <source>
        <dbReference type="ARBA" id="ARBA00006751"/>
    </source>
</evidence>
<evidence type="ECO:0000256" key="7">
    <source>
        <dbReference type="PIRNR" id="PIRNR000477"/>
    </source>
</evidence>
<feature type="binding site" evidence="8">
    <location>
        <position position="233"/>
    </location>
    <ligand>
        <name>a purine D-ribonucleoside</name>
        <dbReference type="ChEBI" id="CHEBI:142355"/>
    </ligand>
</feature>
<dbReference type="NCBIfam" id="TIGR01697">
    <property type="entry name" value="PNPH-PUNA-XAPA"/>
    <property type="match status" value="1"/>
</dbReference>
<feature type="binding site" evidence="8">
    <location>
        <position position="28"/>
    </location>
    <ligand>
        <name>phosphate</name>
        <dbReference type="ChEBI" id="CHEBI:43474"/>
    </ligand>
</feature>
<dbReference type="RefSeq" id="WP_057952900.1">
    <property type="nucleotide sequence ID" value="NZ_CP013118.1"/>
</dbReference>
<dbReference type="Gene3D" id="3.40.50.1580">
    <property type="entry name" value="Nucleoside phosphorylase domain"/>
    <property type="match status" value="1"/>
</dbReference>
<keyword evidence="6 7" id="KW-0808">Transferase</keyword>
<proteinExistence type="inferred from homology"/>
<dbReference type="FunFam" id="3.40.50.1580:FF:000010">
    <property type="entry name" value="Purine nucleoside phosphorylase"/>
    <property type="match status" value="1"/>
</dbReference>
<dbReference type="InterPro" id="IPR011268">
    <property type="entry name" value="Purine_phosphorylase"/>
</dbReference>
<comment type="similarity">
    <text evidence="2 7">Belongs to the PNP/MTAP phosphorylase family.</text>
</comment>
<dbReference type="EC" id="2.4.2.1" evidence="7"/>
<evidence type="ECO:0000256" key="3">
    <source>
        <dbReference type="ARBA" id="ARBA00011233"/>
    </source>
</evidence>
<keyword evidence="5 7" id="KW-0328">Glycosyltransferase</keyword>
<protein>
    <recommendedName>
        <fullName evidence="7">Purine nucleoside phosphorylase</fullName>
        <ecNumber evidence="7">2.4.2.1</ecNumber>
    </recommendedName>
    <alternativeName>
        <fullName evidence="7">Inosine-guanosine phosphorylase</fullName>
    </alternativeName>
</protein>
<dbReference type="InterPro" id="IPR018099">
    <property type="entry name" value="Purine_phosphorylase-2_CS"/>
</dbReference>
<sequence length="271" mass="29402">MLEKINKAANFVKQKIDGTPQVGIILGSGLGNFGNRIENSVKIPYSDIPGFPVSTVEGHSGQLIFGDLGGKKVVAMQGRFHYYEGYEMDQVTLPVRVIKQLGAGTLFVSNAAGGLNPDFNAGDMMIIDDHINFFPQNALRGKNIDELGPRFPDMSEPYNQEMIKKAEVIANKEQIKLQKGVYVGSSGPTLETSAEYKMFRIMGADATGMSTVPEVIVAVHMGMKVFGMSVITNVSEPADPEKGTTHDEVQDVAGTVEPQMTKIFTGLIEQI</sequence>
<comment type="function">
    <text evidence="7">The purine nucleoside phosphorylases catalyze the phosphorolytic breakdown of the N-glycosidic bond in the beta-(deoxy)ribonucleoside molecules, with the formation of the corresponding free purine bases and pentose-1-phosphate.</text>
</comment>
<dbReference type="CDD" id="cd09009">
    <property type="entry name" value="PNP-EcPNPII_like"/>
    <property type="match status" value="1"/>
</dbReference>
<dbReference type="GO" id="GO:0004731">
    <property type="term" value="F:purine-nucleoside phosphorylase activity"/>
    <property type="evidence" value="ECO:0007669"/>
    <property type="project" value="UniProtKB-EC"/>
</dbReference>
<dbReference type="EMBL" id="CP013118">
    <property type="protein sequence ID" value="ALO15436.1"/>
    <property type="molecule type" value="Genomic_DNA"/>
</dbReference>
<dbReference type="PATRIC" id="fig|1307839.3.peg.1899"/>
<dbReference type="STRING" id="1307839.L21SP5_01794"/>
<dbReference type="GO" id="GO:0009116">
    <property type="term" value="P:nucleoside metabolic process"/>
    <property type="evidence" value="ECO:0007669"/>
    <property type="project" value="InterPro"/>
</dbReference>
<dbReference type="AlphaFoldDB" id="A0A0S2I0B5"/>
<dbReference type="PROSITE" id="PS01240">
    <property type="entry name" value="PNP_MTAP_2"/>
    <property type="match status" value="1"/>
</dbReference>
<feature type="binding site" evidence="8">
    <location>
        <position position="111"/>
    </location>
    <ligand>
        <name>phosphate</name>
        <dbReference type="ChEBI" id="CHEBI:43474"/>
    </ligand>
</feature>
<accession>A0A0S2I0B5</accession>
<evidence type="ECO:0000313" key="10">
    <source>
        <dbReference type="EMBL" id="ALO15436.1"/>
    </source>
</evidence>
<dbReference type="SUPFAM" id="SSF53167">
    <property type="entry name" value="Purine and uridine phosphorylases"/>
    <property type="match status" value="1"/>
</dbReference>
<evidence type="ECO:0000256" key="1">
    <source>
        <dbReference type="ARBA" id="ARBA00005058"/>
    </source>
</evidence>
<dbReference type="PANTHER" id="PTHR11904">
    <property type="entry name" value="METHYLTHIOADENOSINE/PURINE NUCLEOSIDE PHOSPHORYLASE"/>
    <property type="match status" value="1"/>
</dbReference>
<dbReference type="NCBIfam" id="TIGR01700">
    <property type="entry name" value="PNPH"/>
    <property type="match status" value="1"/>
</dbReference>
<dbReference type="Proteomes" id="UP000064893">
    <property type="component" value="Chromosome"/>
</dbReference>
<feature type="binding site" evidence="8">
    <location>
        <position position="191"/>
    </location>
    <ligand>
        <name>a purine D-ribonucleoside</name>
        <dbReference type="ChEBI" id="CHEBI:142355"/>
    </ligand>
</feature>
<comment type="pathway">
    <text evidence="1 7">Purine metabolism; purine nucleoside salvage.</text>
</comment>
<feature type="binding site" evidence="8">
    <location>
        <position position="210"/>
    </location>
    <ligand>
        <name>phosphate</name>
        <dbReference type="ChEBI" id="CHEBI:43474"/>
    </ligand>
</feature>
<dbReference type="InterPro" id="IPR000845">
    <property type="entry name" value="Nucleoside_phosphorylase_d"/>
</dbReference>
<evidence type="ECO:0000256" key="8">
    <source>
        <dbReference type="PIRSR" id="PIRSR000477-2"/>
    </source>
</evidence>
<feature type="binding site" evidence="8">
    <location>
        <position position="59"/>
    </location>
    <ligand>
        <name>phosphate</name>
        <dbReference type="ChEBI" id="CHEBI:43474"/>
    </ligand>
</feature>
<dbReference type="InterPro" id="IPR035994">
    <property type="entry name" value="Nucleoside_phosphorylase_sf"/>
</dbReference>
<dbReference type="NCBIfam" id="NF006054">
    <property type="entry name" value="PRK08202.1"/>
    <property type="match status" value="1"/>
</dbReference>
<dbReference type="PANTHER" id="PTHR11904:SF9">
    <property type="entry name" value="PURINE NUCLEOSIDE PHOSPHORYLASE-RELATED"/>
    <property type="match status" value="1"/>
</dbReference>
<feature type="binding site" evidence="8">
    <location>
        <begin position="79"/>
        <end position="81"/>
    </location>
    <ligand>
        <name>phosphate</name>
        <dbReference type="ChEBI" id="CHEBI:43474"/>
    </ligand>
</feature>
<dbReference type="GO" id="GO:0005737">
    <property type="term" value="C:cytoplasm"/>
    <property type="evidence" value="ECO:0007669"/>
    <property type="project" value="TreeGrafter"/>
</dbReference>
<dbReference type="PIRSF" id="PIRSF000477">
    <property type="entry name" value="PurNPase"/>
    <property type="match status" value="1"/>
</dbReference>
<comment type="subunit">
    <text evidence="3">Homotrimer.</text>
</comment>
<feature type="domain" description="Nucleoside phosphorylase" evidence="9">
    <location>
        <begin position="22"/>
        <end position="269"/>
    </location>
</feature>
<keyword evidence="11" id="KW-1185">Reference proteome</keyword>
<dbReference type="InterPro" id="IPR011270">
    <property type="entry name" value="Pur_Nuc_Pase_Ino/Guo-sp"/>
</dbReference>
<evidence type="ECO:0000256" key="5">
    <source>
        <dbReference type="ARBA" id="ARBA00022676"/>
    </source>
</evidence>
<gene>
    <name evidence="10" type="primary">punA_2</name>
    <name evidence="10" type="ORF">L21SP5_01794</name>
</gene>
<dbReference type="OrthoDB" id="1523230at2"/>